<dbReference type="InterPro" id="IPR052022">
    <property type="entry name" value="26kDa_periplasmic_antigen"/>
</dbReference>
<dbReference type="PANTHER" id="PTHR34387">
    <property type="entry name" value="SLR1258 PROTEIN"/>
    <property type="match status" value="1"/>
</dbReference>
<name>A0A6J6EG20_9ZZZZ</name>
<dbReference type="AlphaFoldDB" id="A0A6J6EG20"/>
<dbReference type="Gene3D" id="3.30.70.2970">
    <property type="entry name" value="Protein of unknown function (DUF541), domain 2"/>
    <property type="match status" value="1"/>
</dbReference>
<organism evidence="1">
    <name type="scientific">freshwater metagenome</name>
    <dbReference type="NCBI Taxonomy" id="449393"/>
    <lineage>
        <taxon>unclassified sequences</taxon>
        <taxon>metagenomes</taxon>
        <taxon>ecological metagenomes</taxon>
    </lineage>
</organism>
<evidence type="ECO:0000313" key="1">
    <source>
        <dbReference type="EMBL" id="CAB4575047.1"/>
    </source>
</evidence>
<accession>A0A6J6EG20</accession>
<gene>
    <name evidence="1" type="ORF">UFOPK1683_00902</name>
</gene>
<reference evidence="1" key="1">
    <citation type="submission" date="2020-05" db="EMBL/GenBank/DDBJ databases">
        <authorList>
            <person name="Chiriac C."/>
            <person name="Salcher M."/>
            <person name="Ghai R."/>
            <person name="Kavagutti S V."/>
        </authorList>
    </citation>
    <scope>NUCLEOTIDE SEQUENCE</scope>
</reference>
<dbReference type="Gene3D" id="3.30.110.170">
    <property type="entry name" value="Protein of unknown function (DUF541), domain 1"/>
    <property type="match status" value="1"/>
</dbReference>
<dbReference type="InterPro" id="IPR007497">
    <property type="entry name" value="SIMPL/DUF541"/>
</dbReference>
<sequence length="245" mass="25108">MKPSTIKRTILAATPLAIIALIAVPLTAQGATATTAGPRHITVNAEGTVKVVPDAVRINATVSVISSTSKAALAEVATTATALRAALKAAGIATKEIASQTVTVYPEYNYTNDKGSILVGYRGSQSFTIIVRNAANAGTVVDAIVAASGDNLQVNGVTPFVLDASAATESARAVAVKNARTKANSYAKLLGVKLGKITYLVENGSPSITAPTYDMPMLAKSEAAATVVDLGQQDVIVTVTVRWAL</sequence>
<dbReference type="EMBL" id="CAEZTL010000104">
    <property type="protein sequence ID" value="CAB4575047.1"/>
    <property type="molecule type" value="Genomic_DNA"/>
</dbReference>
<proteinExistence type="predicted"/>
<dbReference type="PANTHER" id="PTHR34387:SF1">
    <property type="entry name" value="PERIPLASMIC IMMUNOGENIC PROTEIN"/>
    <property type="match status" value="1"/>
</dbReference>
<dbReference type="Pfam" id="PF04402">
    <property type="entry name" value="SIMPL"/>
    <property type="match status" value="1"/>
</dbReference>
<protein>
    <submittedName>
        <fullName evidence="1">Unannotated protein</fullName>
    </submittedName>
</protein>
<dbReference type="GO" id="GO:0006974">
    <property type="term" value="P:DNA damage response"/>
    <property type="evidence" value="ECO:0007669"/>
    <property type="project" value="TreeGrafter"/>
</dbReference>